<feature type="region of interest" description="Disordered" evidence="1">
    <location>
        <begin position="212"/>
        <end position="239"/>
    </location>
</feature>
<dbReference type="SUPFAM" id="SSF160631">
    <property type="entry name" value="SMI1/KNR4-like"/>
    <property type="match status" value="1"/>
</dbReference>
<dbReference type="InterPro" id="IPR037883">
    <property type="entry name" value="Knr4/Smi1-like_sf"/>
</dbReference>
<dbReference type="EMBL" id="BAABDE010000031">
    <property type="protein sequence ID" value="GAA3834229.1"/>
    <property type="molecule type" value="Genomic_DNA"/>
</dbReference>
<sequence length="248" mass="27160">MVVRERAVKLSARTKAEGGRNAYGALDVGVSAPATVALMTDDIQRLHAAWARIEGWLREHAPASAASLRSPASEEQIATVENAIGYRFPPTLRAWYQLHDGVEDVVEGGAGNDFLPEQNGWLPLDIVQEQYRLRTEGGFHGPGAIPFCYRTGDGWWGYYVEAREGEPSYGNLGAWSADSANEPYPYGTNGWPLADWLDEIASSIEERRCLQHPDGSEDADAHPALSDGGLIWADPDDLPDDAQLLRDV</sequence>
<feature type="compositionally biased region" description="Basic and acidic residues" evidence="1">
    <location>
        <begin position="212"/>
        <end position="221"/>
    </location>
</feature>
<keyword evidence="4" id="KW-1185">Reference proteome</keyword>
<accession>A0ABP7J439</accession>
<evidence type="ECO:0000256" key="1">
    <source>
        <dbReference type="SAM" id="MobiDB-lite"/>
    </source>
</evidence>
<dbReference type="Proteomes" id="UP001501009">
    <property type="component" value="Unassembled WGS sequence"/>
</dbReference>
<dbReference type="SMART" id="SM00860">
    <property type="entry name" value="SMI1_KNR4"/>
    <property type="match status" value="1"/>
</dbReference>
<feature type="domain" description="Knr4/Smi1-like" evidence="2">
    <location>
        <begin position="71"/>
        <end position="199"/>
    </location>
</feature>
<proteinExistence type="predicted"/>
<gene>
    <name evidence="3" type="ORF">GCM10022403_078870</name>
</gene>
<evidence type="ECO:0000313" key="4">
    <source>
        <dbReference type="Proteomes" id="UP001501009"/>
    </source>
</evidence>
<evidence type="ECO:0000259" key="2">
    <source>
        <dbReference type="SMART" id="SM00860"/>
    </source>
</evidence>
<name>A0ABP7J439_9ACTN</name>
<organism evidence="3 4">
    <name type="scientific">Streptomyces coacervatus</name>
    <dbReference type="NCBI Taxonomy" id="647381"/>
    <lineage>
        <taxon>Bacteria</taxon>
        <taxon>Bacillati</taxon>
        <taxon>Actinomycetota</taxon>
        <taxon>Actinomycetes</taxon>
        <taxon>Kitasatosporales</taxon>
        <taxon>Streptomycetaceae</taxon>
        <taxon>Streptomyces</taxon>
    </lineage>
</organism>
<dbReference type="Gene3D" id="3.40.1580.10">
    <property type="entry name" value="SMI1/KNR4-like"/>
    <property type="match status" value="1"/>
</dbReference>
<protein>
    <recommendedName>
        <fullName evidence="2">Knr4/Smi1-like domain-containing protein</fullName>
    </recommendedName>
</protein>
<dbReference type="InterPro" id="IPR018958">
    <property type="entry name" value="Knr4/Smi1-like_dom"/>
</dbReference>
<reference evidence="4" key="1">
    <citation type="journal article" date="2019" name="Int. J. Syst. Evol. Microbiol.">
        <title>The Global Catalogue of Microorganisms (GCM) 10K type strain sequencing project: providing services to taxonomists for standard genome sequencing and annotation.</title>
        <authorList>
            <consortium name="The Broad Institute Genomics Platform"/>
            <consortium name="The Broad Institute Genome Sequencing Center for Infectious Disease"/>
            <person name="Wu L."/>
            <person name="Ma J."/>
        </authorList>
    </citation>
    <scope>NUCLEOTIDE SEQUENCE [LARGE SCALE GENOMIC DNA]</scope>
    <source>
        <strain evidence="4">JCM 17138</strain>
    </source>
</reference>
<evidence type="ECO:0000313" key="3">
    <source>
        <dbReference type="EMBL" id="GAA3834229.1"/>
    </source>
</evidence>
<comment type="caution">
    <text evidence="3">The sequence shown here is derived from an EMBL/GenBank/DDBJ whole genome shotgun (WGS) entry which is preliminary data.</text>
</comment>
<dbReference type="Pfam" id="PF09346">
    <property type="entry name" value="SMI1_KNR4"/>
    <property type="match status" value="1"/>
</dbReference>